<reference evidence="1" key="1">
    <citation type="submission" date="2022-06" db="EMBL/GenBank/DDBJ databases">
        <title>Fusarium solani species complex genomes reveal bases of compartmentalisation and animal pathogenesis.</title>
        <authorList>
            <person name="Tsai I.J."/>
        </authorList>
    </citation>
    <scope>NUCLEOTIDE SEQUENCE</scope>
    <source>
        <strain evidence="1">Fu6.1</strain>
    </source>
</reference>
<comment type="caution">
    <text evidence="1">The sequence shown here is derived from an EMBL/GenBank/DDBJ whole genome shotgun (WGS) entry which is preliminary data.</text>
</comment>
<gene>
    <name evidence="1" type="ORF">NCS57_01000600</name>
</gene>
<accession>A0ACC0QQK4</accession>
<evidence type="ECO:0000313" key="2">
    <source>
        <dbReference type="Proteomes" id="UP001065298"/>
    </source>
</evidence>
<evidence type="ECO:0000313" key="1">
    <source>
        <dbReference type="EMBL" id="KAI8660240.1"/>
    </source>
</evidence>
<organism evidence="1 2">
    <name type="scientific">Fusarium keratoplasticum</name>
    <dbReference type="NCBI Taxonomy" id="1328300"/>
    <lineage>
        <taxon>Eukaryota</taxon>
        <taxon>Fungi</taxon>
        <taxon>Dikarya</taxon>
        <taxon>Ascomycota</taxon>
        <taxon>Pezizomycotina</taxon>
        <taxon>Sordariomycetes</taxon>
        <taxon>Hypocreomycetidae</taxon>
        <taxon>Hypocreales</taxon>
        <taxon>Nectriaceae</taxon>
        <taxon>Fusarium</taxon>
        <taxon>Fusarium solani species complex</taxon>
    </lineage>
</organism>
<protein>
    <submittedName>
        <fullName evidence="1">Uncharacterized protein</fullName>
    </submittedName>
</protein>
<dbReference type="EMBL" id="CM046510">
    <property type="protein sequence ID" value="KAI8660240.1"/>
    <property type="molecule type" value="Genomic_DNA"/>
</dbReference>
<dbReference type="Proteomes" id="UP001065298">
    <property type="component" value="Chromosome 8"/>
</dbReference>
<sequence>MNPTNVPVPVSFADQTSLAFQAVASGRLRSVQVIPRRVAKPRKAARATAAPRPAVASGRVTKKRGTRTARVETPVQAEPAVPQGTAVPPPPSGKFTLSMCYCAELETNKETVPAAPQGIETPLSRQPLSPLPDRYLLYEGQTSGITVPGVQPQSLSVPPPPPPQRLLGEGQSSGIPRVTGTAQTQFTSPPPPPQPQYFNNGFFILSSQPNAAAALLSPPGSQPPTQPASGCFIPQSQPIFQAAPPAPPVPLPVVGTGLFDFGGVNLSFDPDTTSGVDVDYGNIFDFENISPPSSSDPRKDLSASSQALLALQQGLSTLPEDLFTLPQDILAPPQGLPTPPQDLPDTSSQDLPPPSKELPPPLEDTPSPLQELPAPDPIPGLLSDKEWEEILKDMDIDFAAWDTFNADLSWGVRWIIIRILNDEDRFAKVVTFILRLSRAQVQEFLEIYLREEYAWRVWEEYVITIPHMPLLEHALEKRITVPALLHYNRPALLTDNISLEDEERGVLFLQERRMHGLVALFRLFCAEPYKDFLPLRIEWEIFQDGIDKQIIHQAVELGWAKPELLKVRPSAPTTNVPVDDSPLRYQGRFAPLFGAVGQRVPLHRKEGGDGNEFNVDYDLNEDYDSEETQDDDEKTLSPDKVDTDGRSDLDQPKDQPSSTSNTSDQPTTNASGNVLPVPEPLPPLPFLPGLFGFQPCQKQEHFLNVAFCRRHPRAYRYVPGCFANSLVEEGRDWVPCREACWPQGAYVHLGPRTLQAYADIIVECARHEAGATGGVAARGMPNANHRSATNGRQTVTNGQAHQCEAAAAHHANSSPQEDPHRGSAENLSSSAWYRKAYDEYMASSMDAESVDQLSENGSFVDEEDTDCKMFATPSASTLPEYRLAMLGGFPDTTNTPQDLSELAPSVQLRHHLDTHFAHYLTKKSTTVRRSSTSHNRTRKKQSSSEIPAEDWEGGYDVVLPEAEKDTAYCPKRGDRKKRSRKVTEGGRQRKSAVKDIEKKSSETIVREGNGDEGPGGGHSALDANKGSDSEIIEAQGTANTETGVQKEPFNNTNSGPQSSGRIKIVLKSSSHTPTSPAESTTKSNSPIFGVDRNSIMASTRDRVQMAHYAWSAEEATFASISTHARFAQTADRIVKPPSMGKIISVDMSAELSEFQRLQTAFENIEGAQKAQGAQDAERAEFAGCADRAMYAVQAEAACFAVEVRDKDGDCEMKDAE</sequence>
<keyword evidence="2" id="KW-1185">Reference proteome</keyword>
<name>A0ACC0QQK4_9HYPO</name>
<proteinExistence type="predicted"/>